<dbReference type="InterPro" id="IPR027417">
    <property type="entry name" value="P-loop_NTPase"/>
</dbReference>
<dbReference type="PANTHER" id="PTHR24223:SF464">
    <property type="entry name" value="ABC-TYPE TRANSPORTER CICA"/>
    <property type="match status" value="1"/>
</dbReference>
<dbReference type="PROSITE" id="PS50893">
    <property type="entry name" value="ABC_TRANSPORTER_2"/>
    <property type="match status" value="2"/>
</dbReference>
<dbReference type="Pfam" id="PF00664">
    <property type="entry name" value="ABC_membrane"/>
    <property type="match status" value="2"/>
</dbReference>
<evidence type="ECO:0000256" key="4">
    <source>
        <dbReference type="ARBA" id="ARBA00022741"/>
    </source>
</evidence>
<dbReference type="VEuPathDB" id="FungiDB:F9C07_2237281"/>
<dbReference type="InterPro" id="IPR003439">
    <property type="entry name" value="ABC_transporter-like_ATP-bd"/>
</dbReference>
<dbReference type="GO" id="GO:0140359">
    <property type="term" value="F:ABC-type transporter activity"/>
    <property type="evidence" value="ECO:0007669"/>
    <property type="project" value="InterPro"/>
</dbReference>
<accession>A0A5N6GYB4</accession>
<dbReference type="InterPro" id="IPR050173">
    <property type="entry name" value="ABC_transporter_C-like"/>
</dbReference>
<evidence type="ECO:0000313" key="12">
    <source>
        <dbReference type="EMBL" id="KAB8246209.1"/>
    </source>
</evidence>
<feature type="transmembrane region" description="Helical" evidence="9">
    <location>
        <begin position="1009"/>
        <end position="1027"/>
    </location>
</feature>
<keyword evidence="5" id="KW-0067">ATP-binding</keyword>
<dbReference type="FunFam" id="1.20.1560.10:FF:000010">
    <property type="entry name" value="Multidrug resistance-associated ABC transporter"/>
    <property type="match status" value="1"/>
</dbReference>
<dbReference type="SMART" id="SM00382">
    <property type="entry name" value="AAA"/>
    <property type="match status" value="2"/>
</dbReference>
<gene>
    <name evidence="12" type="ORF">BDV35DRAFT_405202</name>
</gene>
<keyword evidence="2" id="KW-0813">Transport</keyword>
<dbReference type="Proteomes" id="UP000325434">
    <property type="component" value="Unassembled WGS sequence"/>
</dbReference>
<evidence type="ECO:0000256" key="6">
    <source>
        <dbReference type="ARBA" id="ARBA00022989"/>
    </source>
</evidence>
<dbReference type="SUPFAM" id="SSF90123">
    <property type="entry name" value="ABC transporter transmembrane region"/>
    <property type="match status" value="2"/>
</dbReference>
<keyword evidence="7 9" id="KW-0472">Membrane</keyword>
<dbReference type="GO" id="GO:0005524">
    <property type="term" value="F:ATP binding"/>
    <property type="evidence" value="ECO:0007669"/>
    <property type="project" value="UniProtKB-KW"/>
</dbReference>
<feature type="transmembrane region" description="Helical" evidence="9">
    <location>
        <begin position="260"/>
        <end position="283"/>
    </location>
</feature>
<evidence type="ECO:0000256" key="2">
    <source>
        <dbReference type="ARBA" id="ARBA00022448"/>
    </source>
</evidence>
<keyword evidence="6 9" id="KW-1133">Transmembrane helix</keyword>
<dbReference type="EMBL" id="ML734602">
    <property type="protein sequence ID" value="KAB8246209.1"/>
    <property type="molecule type" value="Genomic_DNA"/>
</dbReference>
<comment type="subcellular location">
    <subcellularLocation>
        <location evidence="1">Membrane</location>
        <topology evidence="1">Multi-pass membrane protein</topology>
    </subcellularLocation>
</comment>
<feature type="transmembrane region" description="Helical" evidence="9">
    <location>
        <begin position="922"/>
        <end position="939"/>
    </location>
</feature>
<dbReference type="Pfam" id="PF00005">
    <property type="entry name" value="ABC_tran"/>
    <property type="match status" value="2"/>
</dbReference>
<feature type="transmembrane region" description="Helical" evidence="9">
    <location>
        <begin position="289"/>
        <end position="307"/>
    </location>
</feature>
<feature type="domain" description="ABC transmembrane type-1" evidence="11">
    <location>
        <begin position="783"/>
        <end position="1060"/>
    </location>
</feature>
<evidence type="ECO:0000259" key="11">
    <source>
        <dbReference type="PROSITE" id="PS50929"/>
    </source>
</evidence>
<evidence type="ECO:0000256" key="3">
    <source>
        <dbReference type="ARBA" id="ARBA00022692"/>
    </source>
</evidence>
<feature type="transmembrane region" description="Helical" evidence="9">
    <location>
        <begin position="771"/>
        <end position="802"/>
    </location>
</feature>
<dbReference type="InterPro" id="IPR036640">
    <property type="entry name" value="ABC1_TM_sf"/>
</dbReference>
<dbReference type="GO" id="GO:0016020">
    <property type="term" value="C:membrane"/>
    <property type="evidence" value="ECO:0007669"/>
    <property type="project" value="UniProtKB-SubCell"/>
</dbReference>
<organism evidence="12">
    <name type="scientific">Aspergillus flavus</name>
    <dbReference type="NCBI Taxonomy" id="5059"/>
    <lineage>
        <taxon>Eukaryota</taxon>
        <taxon>Fungi</taxon>
        <taxon>Dikarya</taxon>
        <taxon>Ascomycota</taxon>
        <taxon>Pezizomycotina</taxon>
        <taxon>Eurotiomycetes</taxon>
        <taxon>Eurotiomycetidae</taxon>
        <taxon>Eurotiales</taxon>
        <taxon>Aspergillaceae</taxon>
        <taxon>Aspergillus</taxon>
        <taxon>Aspergillus subgen. Circumdati</taxon>
    </lineage>
</organism>
<dbReference type="Gene3D" id="1.20.1560.10">
    <property type="entry name" value="ABC transporter type 1, transmembrane domain"/>
    <property type="match status" value="2"/>
</dbReference>
<feature type="domain" description="ABC transporter" evidence="10">
    <location>
        <begin position="490"/>
        <end position="716"/>
    </location>
</feature>
<keyword evidence="4" id="KW-0547">Nucleotide-binding</keyword>
<dbReference type="SUPFAM" id="SSF52540">
    <property type="entry name" value="P-loop containing nucleoside triphosphate hydrolases"/>
    <property type="match status" value="2"/>
</dbReference>
<dbReference type="CDD" id="cd03250">
    <property type="entry name" value="ABCC_MRP_domain1"/>
    <property type="match status" value="1"/>
</dbReference>
<dbReference type="Gene3D" id="3.40.50.300">
    <property type="entry name" value="P-loop containing nucleotide triphosphate hydrolases"/>
    <property type="match status" value="2"/>
</dbReference>
<feature type="transmembrane region" description="Helical" evidence="9">
    <location>
        <begin position="897"/>
        <end position="916"/>
    </location>
</feature>
<dbReference type="GO" id="GO:0016887">
    <property type="term" value="F:ATP hydrolysis activity"/>
    <property type="evidence" value="ECO:0007669"/>
    <property type="project" value="InterPro"/>
</dbReference>
<dbReference type="PROSITE" id="PS00211">
    <property type="entry name" value="ABC_TRANSPORTER_1"/>
    <property type="match status" value="2"/>
</dbReference>
<feature type="domain" description="ABC transporter" evidence="10">
    <location>
        <begin position="1103"/>
        <end position="1356"/>
    </location>
</feature>
<name>A0A5N6GYB4_ASPFL</name>
<feature type="region of interest" description="Disordered" evidence="8">
    <location>
        <begin position="1"/>
        <end position="27"/>
    </location>
</feature>
<dbReference type="VEuPathDB" id="FungiDB:AFLA_013295"/>
<dbReference type="FunFam" id="3.40.50.300:FF:000997">
    <property type="entry name" value="Multidrug resistance-associated protein 1"/>
    <property type="match status" value="1"/>
</dbReference>
<dbReference type="InterPro" id="IPR003593">
    <property type="entry name" value="AAA+_ATPase"/>
</dbReference>
<evidence type="ECO:0000256" key="7">
    <source>
        <dbReference type="ARBA" id="ARBA00023136"/>
    </source>
</evidence>
<dbReference type="FunFam" id="3.40.50.300:FF:000565">
    <property type="entry name" value="ABC bile acid transporter"/>
    <property type="match status" value="1"/>
</dbReference>
<feature type="transmembrane region" description="Helical" evidence="9">
    <location>
        <begin position="399"/>
        <end position="420"/>
    </location>
</feature>
<dbReference type="PANTHER" id="PTHR24223">
    <property type="entry name" value="ATP-BINDING CASSETTE SUB-FAMILY C"/>
    <property type="match status" value="1"/>
</dbReference>
<keyword evidence="3 9" id="KW-0812">Transmembrane</keyword>
<reference evidence="12" key="1">
    <citation type="submission" date="2019-04" db="EMBL/GenBank/DDBJ databases">
        <title>Friends and foes A comparative genomics study of 23 Aspergillus species from section Flavi.</title>
        <authorList>
            <consortium name="DOE Joint Genome Institute"/>
            <person name="Kjaerbolling I."/>
            <person name="Vesth T."/>
            <person name="Frisvad J.C."/>
            <person name="Nybo J.L."/>
            <person name="Theobald S."/>
            <person name="Kildgaard S."/>
            <person name="Isbrandt T."/>
            <person name="Kuo A."/>
            <person name="Sato A."/>
            <person name="Lyhne E.K."/>
            <person name="Kogle M.E."/>
            <person name="Wiebenga A."/>
            <person name="Kun R.S."/>
            <person name="Lubbers R.J."/>
            <person name="Makela M.R."/>
            <person name="Barry K."/>
            <person name="Chovatia M."/>
            <person name="Clum A."/>
            <person name="Daum C."/>
            <person name="Haridas S."/>
            <person name="He G."/>
            <person name="LaButti K."/>
            <person name="Lipzen A."/>
            <person name="Mondo S."/>
            <person name="Riley R."/>
            <person name="Salamov A."/>
            <person name="Simmons B.A."/>
            <person name="Magnuson J.K."/>
            <person name="Henrissat B."/>
            <person name="Mortensen U.H."/>
            <person name="Larsen T.O."/>
            <person name="Devries R.P."/>
            <person name="Grigoriev I.V."/>
            <person name="Machida M."/>
            <person name="Baker S.E."/>
            <person name="Andersen M.R."/>
        </authorList>
    </citation>
    <scope>NUCLEOTIDE SEQUENCE [LARGE SCALE GENOMIC DNA]</scope>
    <source>
        <strain evidence="12">CBS 121.62</strain>
    </source>
</reference>
<evidence type="ECO:0000256" key="9">
    <source>
        <dbReference type="SAM" id="Phobius"/>
    </source>
</evidence>
<sequence>MTLDTGQGPAIESIEKNQHEQQQQGKQPSYFQWFKLNPLRSSKTPPVPQERQVSREYGANLASLITFQWVNPIVKLGYKREMEIQDIWTVNPTRSVSILSKKLDEAFAGRLERGGKRPLVWALYDTLKIELCIGILCQILSMCLLVLAPFVVRRLIEFAMDAYTSQHNNLPGPSLGKGMGLVIGLVTMQLVQSLSSNQAFYQSLIAGGELKAVLTPKLFSKAMRLSGHARAGNGTGYSDGRITTLMAVDLSRLEKGCASLHILCATPIALIVALVTLLVNIGYSALAGYAFLVAITCLLTFAVRSIIVRRRAINTITDKRVSLTQEILQNVRFIKFFAWENSFLERLRVTRKLEIDSLRRFLATRHSITVSFTSMANFASLLSFMTYVLSGHTLSSDRIFASLAVFNAIRLPLSMMNVVVTSTTDAVTSLNRLQEFLLAEEREDSITWDRNMENAFEFKKASFTWESVPDIEAETPGVESIPVSASASPVSSWDSATKLASESKDNRPFRLMDIDFQAAPGELIAVIGTIGGGKSSLLGALAGEMRLTAGSVRMRTAPAFCPQYAWIQNTTIRNNILFGQEYDDARYDQVIDACALRADLATFADGDQTEIGERGITLSGGQRQRLNIARAIYSNCDIILLDDPLSAVDANVGLHIMKQAICGLLKDRCRILATHQLHILAHCDRIIVMEAGRVVDIGTFDHLVQRNEVLQSLVSVNHQEKEETPSSPSIADAVQVEKACPESKLKNRNAAPLMKDEERARHARRRDIWRAYAVSSGSMANIFIVFALAVLSAGGAILGGLWLSFWASNKFPQLSLGQYLGIYAGITAGQAAILYLFSVCVTAFAANASKVMLEDAMYRLLRAPTSFFDTTPLGRIINRFSKDVQVLDSELGEALRLFLYLFLMVVAIMILVIVYFHYFAIAVGPLVAIVILITIYHRASAQSLKRHEAVLRSVVFARFNEAITGIACIRAYNMEVYFRQNIGQAIDSSNDAYFLIFANQRWLSVRLDLVCNTLLLVTGVLVVTSRFNVSPSISGLILSYMLSISQTLQFSIRQYTELEQHINSAERLHHYGTSLEEEEEEEKKTAPLHRVEVSSTWPTQGQITFQNVQMRYREGLPLVLKGLTMSIQSGERIGVVGRTGAGKSSIVSALFRLTELSGGNIWIDGVNIASIALHDLRSRLAIIPQDPTLFWGTIRSNLDPFNKYTDLELWSALRKAHLVDPPPESPPDGDKDARQVVNEQAAGPSQLHLDTRVDEAGLNLSLGQRQLMALARAIVRDSKIIICDEATSSLDYQTDQKVQETIAGMHGKTLFCIAHRLRTIIHYDRICVMDKGCIAELDTPVRLWEQQGIFWEMCNQSGITREELERGPVGL</sequence>
<evidence type="ECO:0000259" key="10">
    <source>
        <dbReference type="PROSITE" id="PS50893"/>
    </source>
</evidence>
<feature type="transmembrane region" description="Helical" evidence="9">
    <location>
        <begin position="133"/>
        <end position="152"/>
    </location>
</feature>
<feature type="domain" description="ABC transmembrane type-1" evidence="11">
    <location>
        <begin position="133"/>
        <end position="425"/>
    </location>
</feature>
<dbReference type="PROSITE" id="PS50929">
    <property type="entry name" value="ABC_TM1F"/>
    <property type="match status" value="2"/>
</dbReference>
<dbReference type="CDD" id="cd03244">
    <property type="entry name" value="ABCC_MRP_domain2"/>
    <property type="match status" value="1"/>
</dbReference>
<dbReference type="InterPro" id="IPR011527">
    <property type="entry name" value="ABC1_TM_dom"/>
</dbReference>
<evidence type="ECO:0000256" key="8">
    <source>
        <dbReference type="SAM" id="MobiDB-lite"/>
    </source>
</evidence>
<evidence type="ECO:0000256" key="1">
    <source>
        <dbReference type="ARBA" id="ARBA00004141"/>
    </source>
</evidence>
<dbReference type="CDD" id="cd18597">
    <property type="entry name" value="ABC_6TM_YOR1_D1_like"/>
    <property type="match status" value="1"/>
</dbReference>
<protein>
    <submittedName>
        <fullName evidence="12">P-loop containing nucleoside triphosphate hydrolase protein</fullName>
    </submittedName>
</protein>
<dbReference type="InterPro" id="IPR017871">
    <property type="entry name" value="ABC_transporter-like_CS"/>
</dbReference>
<feature type="transmembrane region" description="Helical" evidence="9">
    <location>
        <begin position="368"/>
        <end position="387"/>
    </location>
</feature>
<evidence type="ECO:0000256" key="5">
    <source>
        <dbReference type="ARBA" id="ARBA00022840"/>
    </source>
</evidence>
<proteinExistence type="predicted"/>
<dbReference type="CDD" id="cd18606">
    <property type="entry name" value="ABC_6TM_YOR1_D2_like"/>
    <property type="match status" value="1"/>
</dbReference>
<keyword evidence="12" id="KW-0378">Hydrolase</keyword>
<feature type="transmembrane region" description="Helical" evidence="9">
    <location>
        <begin position="822"/>
        <end position="846"/>
    </location>
</feature>